<comment type="caution">
    <text evidence="2">The sequence shown here is derived from an EMBL/GenBank/DDBJ whole genome shotgun (WGS) entry which is preliminary data.</text>
</comment>
<dbReference type="EMBL" id="CAXITT010000012">
    <property type="protein sequence ID" value="CAL1527138.1"/>
    <property type="molecule type" value="Genomic_DNA"/>
</dbReference>
<feature type="non-terminal residue" evidence="2">
    <location>
        <position position="257"/>
    </location>
</feature>
<evidence type="ECO:0000313" key="2">
    <source>
        <dbReference type="EMBL" id="CAL1527138.1"/>
    </source>
</evidence>
<gene>
    <name evidence="2" type="ORF">GSLYS_00001315001</name>
</gene>
<dbReference type="Proteomes" id="UP001497497">
    <property type="component" value="Unassembled WGS sequence"/>
</dbReference>
<dbReference type="AlphaFoldDB" id="A0AAV2H0K3"/>
<feature type="region of interest" description="Disordered" evidence="1">
    <location>
        <begin position="182"/>
        <end position="224"/>
    </location>
</feature>
<feature type="compositionally biased region" description="Acidic residues" evidence="1">
    <location>
        <begin position="11"/>
        <end position="34"/>
    </location>
</feature>
<evidence type="ECO:0000256" key="1">
    <source>
        <dbReference type="SAM" id="MobiDB-lite"/>
    </source>
</evidence>
<feature type="region of interest" description="Disordered" evidence="1">
    <location>
        <begin position="1"/>
        <end position="34"/>
    </location>
</feature>
<proteinExistence type="predicted"/>
<sequence>MYYPEQGNAFIEEEAEVSGEDNSSDEHEEFDDYFDPSFIDNNTEVQHMNDTEMRAVYLKSVKSPLLHAMPGRFKLQYNRQSHRDVDIYSQTQPEDLGMSEYEEDSFCVGSDERGLLVHTEEECSERFTKISKQPKKGKKLAGKRRIQLMCDSSSDEEAAHPFPMTQDFSVTDLKRVKKALLSSSEDEEAKTLSKLSPNNKLSDIESCDNGAARSNPPLDSSCEKVKPMMGAELDDMAQTVNFNLLEDDDWYDDTDFL</sequence>
<protein>
    <submittedName>
        <fullName evidence="2">Uncharacterized protein</fullName>
    </submittedName>
</protein>
<evidence type="ECO:0000313" key="3">
    <source>
        <dbReference type="Proteomes" id="UP001497497"/>
    </source>
</evidence>
<accession>A0AAV2H0K3</accession>
<name>A0AAV2H0K3_LYMST</name>
<organism evidence="2 3">
    <name type="scientific">Lymnaea stagnalis</name>
    <name type="common">Great pond snail</name>
    <name type="synonym">Helix stagnalis</name>
    <dbReference type="NCBI Taxonomy" id="6523"/>
    <lineage>
        <taxon>Eukaryota</taxon>
        <taxon>Metazoa</taxon>
        <taxon>Spiralia</taxon>
        <taxon>Lophotrochozoa</taxon>
        <taxon>Mollusca</taxon>
        <taxon>Gastropoda</taxon>
        <taxon>Heterobranchia</taxon>
        <taxon>Euthyneura</taxon>
        <taxon>Panpulmonata</taxon>
        <taxon>Hygrophila</taxon>
        <taxon>Lymnaeoidea</taxon>
        <taxon>Lymnaeidae</taxon>
        <taxon>Lymnaea</taxon>
    </lineage>
</organism>
<reference evidence="2 3" key="1">
    <citation type="submission" date="2024-04" db="EMBL/GenBank/DDBJ databases">
        <authorList>
            <consortium name="Genoscope - CEA"/>
            <person name="William W."/>
        </authorList>
    </citation>
    <scope>NUCLEOTIDE SEQUENCE [LARGE SCALE GENOMIC DNA]</scope>
</reference>
<keyword evidence="3" id="KW-1185">Reference proteome</keyword>